<keyword evidence="4" id="KW-0508">mRNA splicing</keyword>
<evidence type="ECO:0000256" key="6">
    <source>
        <dbReference type="SAM" id="MobiDB-lite"/>
    </source>
</evidence>
<evidence type="ECO:0000256" key="4">
    <source>
        <dbReference type="ARBA" id="ARBA00023187"/>
    </source>
</evidence>
<dbReference type="InterPro" id="IPR000467">
    <property type="entry name" value="G_patch_dom"/>
</dbReference>
<feature type="domain" description="G-patch" evidence="7">
    <location>
        <begin position="432"/>
        <end position="478"/>
    </location>
</feature>
<dbReference type="STRING" id="686832.A0A0C3CYF0"/>
<feature type="compositionally biased region" description="Basic residues" evidence="6">
    <location>
        <begin position="160"/>
        <end position="174"/>
    </location>
</feature>
<evidence type="ECO:0000256" key="3">
    <source>
        <dbReference type="ARBA" id="ARBA00022884"/>
    </source>
</evidence>
<dbReference type="FunFam" id="3.30.70.330:FF:000382">
    <property type="entry name" value="G-patch domain-containing protein"/>
    <property type="match status" value="1"/>
</dbReference>
<dbReference type="HOGENOM" id="CLU_025002_0_0_1"/>
<dbReference type="GO" id="GO:0071011">
    <property type="term" value="C:precatalytic spliceosome"/>
    <property type="evidence" value="ECO:0007669"/>
    <property type="project" value="TreeGrafter"/>
</dbReference>
<dbReference type="Gene3D" id="3.30.70.330">
    <property type="match status" value="1"/>
</dbReference>
<feature type="compositionally biased region" description="Basic and acidic residues" evidence="6">
    <location>
        <begin position="244"/>
        <end position="274"/>
    </location>
</feature>
<dbReference type="OrthoDB" id="5411533at2759"/>
<dbReference type="SUPFAM" id="SSF54928">
    <property type="entry name" value="RNA-binding domain, RBD"/>
    <property type="match status" value="1"/>
</dbReference>
<dbReference type="AlphaFoldDB" id="A0A0C3CYF0"/>
<feature type="region of interest" description="Disordered" evidence="6">
    <location>
        <begin position="470"/>
        <end position="489"/>
    </location>
</feature>
<dbReference type="CDD" id="cd12374">
    <property type="entry name" value="RRM_UHM_SPF45_PUF60"/>
    <property type="match status" value="1"/>
</dbReference>
<gene>
    <name evidence="8" type="ORF">M413DRAFT_59473</name>
</gene>
<dbReference type="GO" id="GO:0045292">
    <property type="term" value="P:mRNA cis splicing, via spliceosome"/>
    <property type="evidence" value="ECO:0007669"/>
    <property type="project" value="InterPro"/>
</dbReference>
<feature type="region of interest" description="Disordered" evidence="6">
    <location>
        <begin position="408"/>
        <end position="433"/>
    </location>
</feature>
<keyword evidence="2" id="KW-0507">mRNA processing</keyword>
<dbReference type="Pfam" id="PF01585">
    <property type="entry name" value="G-patch"/>
    <property type="match status" value="1"/>
</dbReference>
<reference evidence="9" key="2">
    <citation type="submission" date="2015-01" db="EMBL/GenBank/DDBJ databases">
        <title>Evolutionary Origins and Diversification of the Mycorrhizal Mutualists.</title>
        <authorList>
            <consortium name="DOE Joint Genome Institute"/>
            <consortium name="Mycorrhizal Genomics Consortium"/>
            <person name="Kohler A."/>
            <person name="Kuo A."/>
            <person name="Nagy L.G."/>
            <person name="Floudas D."/>
            <person name="Copeland A."/>
            <person name="Barry K.W."/>
            <person name="Cichocki N."/>
            <person name="Veneault-Fourrey C."/>
            <person name="LaButti K."/>
            <person name="Lindquist E.A."/>
            <person name="Lipzen A."/>
            <person name="Lundell T."/>
            <person name="Morin E."/>
            <person name="Murat C."/>
            <person name="Riley R."/>
            <person name="Ohm R."/>
            <person name="Sun H."/>
            <person name="Tunlid A."/>
            <person name="Henrissat B."/>
            <person name="Grigoriev I.V."/>
            <person name="Hibbett D.S."/>
            <person name="Martin F."/>
        </authorList>
    </citation>
    <scope>NUCLEOTIDE SEQUENCE [LARGE SCALE GENOMIC DNA]</scope>
    <source>
        <strain evidence="9">h7</strain>
    </source>
</reference>
<protein>
    <recommendedName>
        <fullName evidence="7">G-patch domain-containing protein</fullName>
    </recommendedName>
</protein>
<comment type="subcellular location">
    <subcellularLocation>
        <location evidence="1">Nucleus</location>
    </subcellularLocation>
</comment>
<organism evidence="8 9">
    <name type="scientific">Hebeloma cylindrosporum</name>
    <dbReference type="NCBI Taxonomy" id="76867"/>
    <lineage>
        <taxon>Eukaryota</taxon>
        <taxon>Fungi</taxon>
        <taxon>Dikarya</taxon>
        <taxon>Basidiomycota</taxon>
        <taxon>Agaricomycotina</taxon>
        <taxon>Agaricomycetes</taxon>
        <taxon>Agaricomycetidae</taxon>
        <taxon>Agaricales</taxon>
        <taxon>Agaricineae</taxon>
        <taxon>Hymenogastraceae</taxon>
        <taxon>Hebeloma</taxon>
    </lineage>
</organism>
<keyword evidence="3" id="KW-0694">RNA-binding</keyword>
<sequence>MSSRAGGLYGGIQFSSGTVFHPTLSQSHSVEPQQVLETPQKEPDVVPAQVAPLTAPPQAMAAAATTGKPTAAWSAALAFAPVRRNPANKTKPTVPRLPAGASVLPSAAGLSSTAVVFAPPALVDTSNPPPKEEPTTQGWGRKVKPPSMILDEDINGFKSTQKKKPGKGKGKKNKNAPIIPTWDPMELYDPLRPNDYNEYKVWRTKERIDRRERIAEQRRMEERKRSRRSASYSDSDATGSDDDERPRKAGRYDTFDHWSRGRPENGADSKREAPITDDAPPVVVDRTLTGDEAFQRRLAMSTRPRSPLPVPSPPAQAPQGEPLPRPETGDEAYLRRLAMSTMGRNAPPPPQSERPRSVSPPVLAYNPFAPPSVPPPPPGPPPVTASNVFEDKVKAAAAIAAKLSALATTAGGDPSTSLQPTLQVEEDPKPDPHGFAARLMAKWGHKEGQGLGADASGIVNALSVEQVKAKGGKGPSAGPPGKGLGVGSKMGKIINNNEDAKTREDKERFGEPSRVVVLTNMVGPEDLDDEDLHGEIGDECSKNGTVERVIVHAVHPTPLNPEDAVRIFVLFGGPVAAWKTVRELDGRYFGGRTVRARYFSEVAFKRNDLDRVL</sequence>
<proteinExistence type="predicted"/>
<dbReference type="GO" id="GO:0003723">
    <property type="term" value="F:RNA binding"/>
    <property type="evidence" value="ECO:0007669"/>
    <property type="project" value="UniProtKB-KW"/>
</dbReference>
<feature type="compositionally biased region" description="Basic and acidic residues" evidence="6">
    <location>
        <begin position="195"/>
        <end position="224"/>
    </location>
</feature>
<dbReference type="InterPro" id="IPR003954">
    <property type="entry name" value="RRM_euk-type"/>
</dbReference>
<evidence type="ECO:0000259" key="7">
    <source>
        <dbReference type="PROSITE" id="PS50174"/>
    </source>
</evidence>
<dbReference type="SMART" id="SM00443">
    <property type="entry name" value="G_patch"/>
    <property type="match status" value="1"/>
</dbReference>
<reference evidence="8 9" key="1">
    <citation type="submission" date="2014-04" db="EMBL/GenBank/DDBJ databases">
        <authorList>
            <consortium name="DOE Joint Genome Institute"/>
            <person name="Kuo A."/>
            <person name="Gay G."/>
            <person name="Dore J."/>
            <person name="Kohler A."/>
            <person name="Nagy L.G."/>
            <person name="Floudas D."/>
            <person name="Copeland A."/>
            <person name="Barry K.W."/>
            <person name="Cichocki N."/>
            <person name="Veneault-Fourrey C."/>
            <person name="LaButti K."/>
            <person name="Lindquist E.A."/>
            <person name="Lipzen A."/>
            <person name="Lundell T."/>
            <person name="Morin E."/>
            <person name="Murat C."/>
            <person name="Sun H."/>
            <person name="Tunlid A."/>
            <person name="Henrissat B."/>
            <person name="Grigoriev I.V."/>
            <person name="Hibbett D.S."/>
            <person name="Martin F."/>
            <person name="Nordberg H.P."/>
            <person name="Cantor M.N."/>
            <person name="Hua S.X."/>
        </authorList>
    </citation>
    <scope>NUCLEOTIDE SEQUENCE [LARGE SCALE GENOMIC DNA]</scope>
    <source>
        <strain evidence="9">h7</strain>
    </source>
</reference>
<dbReference type="InterPro" id="IPR012677">
    <property type="entry name" value="Nucleotide-bd_a/b_plait_sf"/>
</dbReference>
<name>A0A0C3CYF0_HEBCY</name>
<evidence type="ECO:0000256" key="5">
    <source>
        <dbReference type="ARBA" id="ARBA00023242"/>
    </source>
</evidence>
<dbReference type="EMBL" id="KN831768">
    <property type="protein sequence ID" value="KIM49174.1"/>
    <property type="molecule type" value="Genomic_DNA"/>
</dbReference>
<feature type="compositionally biased region" description="Gly residues" evidence="6">
    <location>
        <begin position="472"/>
        <end position="488"/>
    </location>
</feature>
<feature type="compositionally biased region" description="Pro residues" evidence="6">
    <location>
        <begin position="306"/>
        <end position="325"/>
    </location>
</feature>
<dbReference type="InterPro" id="IPR035979">
    <property type="entry name" value="RBD_domain_sf"/>
</dbReference>
<dbReference type="InterPro" id="IPR040052">
    <property type="entry name" value="RBM17"/>
</dbReference>
<feature type="compositionally biased region" description="Pro residues" evidence="6">
    <location>
        <begin position="368"/>
        <end position="383"/>
    </location>
</feature>
<dbReference type="Proteomes" id="UP000053424">
    <property type="component" value="Unassembled WGS sequence"/>
</dbReference>
<dbReference type="PANTHER" id="PTHR13288">
    <property type="entry name" value="SPLICING FACTOR 45 SPF45"/>
    <property type="match status" value="1"/>
</dbReference>
<keyword evidence="5" id="KW-0539">Nucleus</keyword>
<keyword evidence="9" id="KW-1185">Reference proteome</keyword>
<evidence type="ECO:0000256" key="1">
    <source>
        <dbReference type="ARBA" id="ARBA00004123"/>
    </source>
</evidence>
<evidence type="ECO:0000256" key="2">
    <source>
        <dbReference type="ARBA" id="ARBA00022664"/>
    </source>
</evidence>
<dbReference type="PROSITE" id="PS50174">
    <property type="entry name" value="G_PATCH"/>
    <property type="match status" value="1"/>
</dbReference>
<dbReference type="SMART" id="SM00361">
    <property type="entry name" value="RRM_1"/>
    <property type="match status" value="1"/>
</dbReference>
<dbReference type="PANTHER" id="PTHR13288:SF8">
    <property type="entry name" value="SPLICING FACTOR 45"/>
    <property type="match status" value="1"/>
</dbReference>
<evidence type="ECO:0000313" key="8">
    <source>
        <dbReference type="EMBL" id="KIM49174.1"/>
    </source>
</evidence>
<feature type="region of interest" description="Disordered" evidence="6">
    <location>
        <begin position="121"/>
        <end position="386"/>
    </location>
</feature>
<accession>A0A0C3CYF0</accession>
<evidence type="ECO:0000313" key="9">
    <source>
        <dbReference type="Proteomes" id="UP000053424"/>
    </source>
</evidence>